<dbReference type="InterPro" id="IPR036097">
    <property type="entry name" value="HisK_dim/P_sf"/>
</dbReference>
<dbReference type="SMART" id="SM00086">
    <property type="entry name" value="PAC"/>
    <property type="match status" value="4"/>
</dbReference>
<dbReference type="Pfam" id="PF08447">
    <property type="entry name" value="PAS_3"/>
    <property type="match status" value="1"/>
</dbReference>
<feature type="domain" description="PAS" evidence="13">
    <location>
        <begin position="517"/>
        <end position="576"/>
    </location>
</feature>
<evidence type="ECO:0000256" key="10">
    <source>
        <dbReference type="SAM" id="Coils"/>
    </source>
</evidence>
<evidence type="ECO:0000256" key="5">
    <source>
        <dbReference type="ARBA" id="ARBA00022741"/>
    </source>
</evidence>
<dbReference type="InterPro" id="IPR036890">
    <property type="entry name" value="HATPase_C_sf"/>
</dbReference>
<dbReference type="InterPro" id="IPR004358">
    <property type="entry name" value="Sig_transdc_His_kin-like_C"/>
</dbReference>
<comment type="catalytic activity">
    <reaction evidence="1">
        <text>ATP + protein L-histidine = ADP + protein N-phospho-L-histidine.</text>
        <dbReference type="EC" id="2.7.13.3"/>
    </reaction>
</comment>
<evidence type="ECO:0000259" key="12">
    <source>
        <dbReference type="PROSITE" id="PS50110"/>
    </source>
</evidence>
<keyword evidence="8" id="KW-0902">Two-component regulatory system</keyword>
<evidence type="ECO:0000313" key="16">
    <source>
        <dbReference type="Proteomes" id="UP000295479"/>
    </source>
</evidence>
<dbReference type="InterPro" id="IPR000700">
    <property type="entry name" value="PAS-assoc_C"/>
</dbReference>
<dbReference type="GO" id="GO:0000155">
    <property type="term" value="F:phosphorelay sensor kinase activity"/>
    <property type="evidence" value="ECO:0007669"/>
    <property type="project" value="InterPro"/>
</dbReference>
<feature type="domain" description="PAS" evidence="13">
    <location>
        <begin position="394"/>
        <end position="454"/>
    </location>
</feature>
<keyword evidence="3 9" id="KW-0597">Phosphoprotein</keyword>
<dbReference type="GO" id="GO:0005524">
    <property type="term" value="F:ATP binding"/>
    <property type="evidence" value="ECO:0007669"/>
    <property type="project" value="UniProtKB-KW"/>
</dbReference>
<dbReference type="Gene3D" id="3.30.450.20">
    <property type="entry name" value="PAS domain"/>
    <property type="match status" value="5"/>
</dbReference>
<dbReference type="NCBIfam" id="TIGR00229">
    <property type="entry name" value="sensory_box"/>
    <property type="match status" value="5"/>
</dbReference>
<protein>
    <recommendedName>
        <fullName evidence="2">histidine kinase</fullName>
        <ecNumber evidence="2">2.7.13.3</ecNumber>
    </recommendedName>
</protein>
<evidence type="ECO:0000256" key="6">
    <source>
        <dbReference type="ARBA" id="ARBA00022777"/>
    </source>
</evidence>
<dbReference type="EMBL" id="SMFK01000003">
    <property type="protein sequence ID" value="TDD97961.1"/>
    <property type="molecule type" value="Genomic_DNA"/>
</dbReference>
<keyword evidence="16" id="KW-1185">Reference proteome</keyword>
<dbReference type="FunFam" id="1.10.287.130:FF:000002">
    <property type="entry name" value="Two-component osmosensing histidine kinase"/>
    <property type="match status" value="1"/>
</dbReference>
<evidence type="ECO:0000256" key="2">
    <source>
        <dbReference type="ARBA" id="ARBA00012438"/>
    </source>
</evidence>
<dbReference type="FunFam" id="3.30.565.10:FF:000006">
    <property type="entry name" value="Sensor histidine kinase WalK"/>
    <property type="match status" value="1"/>
</dbReference>
<feature type="modified residue" description="4-aspartylphosphate" evidence="9">
    <location>
        <position position="955"/>
    </location>
</feature>
<keyword evidence="7" id="KW-0067">ATP-binding</keyword>
<accession>A0A4R5CD62</accession>
<feature type="domain" description="PAC" evidence="14">
    <location>
        <begin position="468"/>
        <end position="520"/>
    </location>
</feature>
<dbReference type="InterPro" id="IPR001610">
    <property type="entry name" value="PAC"/>
</dbReference>
<dbReference type="SMART" id="SM00091">
    <property type="entry name" value="PAS"/>
    <property type="match status" value="5"/>
</dbReference>
<evidence type="ECO:0000259" key="11">
    <source>
        <dbReference type="PROSITE" id="PS50109"/>
    </source>
</evidence>
<dbReference type="EC" id="2.7.13.3" evidence="2"/>
<evidence type="ECO:0000256" key="1">
    <source>
        <dbReference type="ARBA" id="ARBA00000085"/>
    </source>
</evidence>
<evidence type="ECO:0000256" key="4">
    <source>
        <dbReference type="ARBA" id="ARBA00022679"/>
    </source>
</evidence>
<dbReference type="InterPro" id="IPR003594">
    <property type="entry name" value="HATPase_dom"/>
</dbReference>
<feature type="domain" description="Histidine kinase" evidence="11">
    <location>
        <begin position="660"/>
        <end position="878"/>
    </location>
</feature>
<dbReference type="InterPro" id="IPR035965">
    <property type="entry name" value="PAS-like_dom_sf"/>
</dbReference>
<keyword evidence="10" id="KW-0175">Coiled coil</keyword>
<dbReference type="SUPFAM" id="SSF52172">
    <property type="entry name" value="CheY-like"/>
    <property type="match status" value="1"/>
</dbReference>
<feature type="coiled-coil region" evidence="10">
    <location>
        <begin position="626"/>
        <end position="653"/>
    </location>
</feature>
<evidence type="ECO:0000256" key="7">
    <source>
        <dbReference type="ARBA" id="ARBA00022840"/>
    </source>
</evidence>
<evidence type="ECO:0000259" key="14">
    <source>
        <dbReference type="PROSITE" id="PS50113"/>
    </source>
</evidence>
<dbReference type="InterPro" id="IPR011006">
    <property type="entry name" value="CheY-like_superfamily"/>
</dbReference>
<dbReference type="AlphaFoldDB" id="A0A4R5CD62"/>
<feature type="domain" description="PAC" evidence="14">
    <location>
        <begin position="215"/>
        <end position="267"/>
    </location>
</feature>
<evidence type="ECO:0000256" key="9">
    <source>
        <dbReference type="PROSITE-ProRule" id="PRU00169"/>
    </source>
</evidence>
<dbReference type="PRINTS" id="PR00344">
    <property type="entry name" value="BCTRLSENSOR"/>
</dbReference>
<dbReference type="Pfam" id="PF00072">
    <property type="entry name" value="Response_reg"/>
    <property type="match status" value="1"/>
</dbReference>
<sequence>MKPNPSVLLLDSSQINNINCKTLFDLNRDSITIFRINADSIPSNFIEANPATTTLFGYTKKELLSLSIRDIVELTDKKSKSMIANLQTKGRIIFTTTIKNKKDKIRTVEVETFLINYENEPAFMNITRDITDRKQLEQNISKAYNNVSTILDAIPDLLFEVGIDGRIYHYHSHRTDLLAVPAAVFIDQLFQDVLPADVSKICMEAIQETNVKGWSTGKQYALDLPNGKKWFELSVSPINDSNNDDKHFILLARDITDRKMAENILKENEENLQVIFDSISEAIYIVDKSGTFINVNKGTEKMYQYSRKELIGKSLLNFAAQSLNDQSAIQSKMKSVCKTGNPEQFEFWAVRKNGVIFPTEVVFDKCKYFGKEVLIATARDITKRKKAEDSLRKSEEKIKSIFNLANSGIVLTDIKGNFLEFNHKWLEMLGYTPEEMKKLTNLNITHPNDIEKTKLWGNKVYNAEIERYQIEKRYITKDKSVFWGEESVSVIKDEHNKIINTVGIISDISERKYTQEKIKQLSQAVEQSPVTIIITNTSGEVEYANPKFYETTGYTVEEILGKNLTIIKTNHTSSDEYKQLWQTISSGNEWFGEFHNRKKDGTLYWESASISPIINSFGKITHYIAIKEDITERKRVEKQLIKAKEKAEESDRLKLAFLANMSHEIRTPMNGILGFTELLKETQLDREVQQEYIGIIEKSGVRMLNIINDIINISKIESGQVELSLSETNINEQMLYIQTFFKPEATLKGITLIASKLLPLNEAIIKTDLEKIYAILTNLVKNALKFTNSGTIEFGCFKKENNLEFFVKDTGLGISKSQQKIIFERFRQANDTTSRSHEGSGLGLAISKAYVKKLGGKIWLESEENKGSSFYFTIPFVSYSAQKHKTITKRIDIPKKIALNIKNLKVLIVEDDSISKLLITIAVKPFSKEILKVSTGFEAVEACRNNPDIDLVMMDINMPEMGGYEATKKIREFNKNIIIIAQTANGMQSDRDKAIEAGCTDYIPKPINIAFLSDLILKYFENKMSHNTD</sequence>
<feature type="domain" description="PAC" evidence="14">
    <location>
        <begin position="343"/>
        <end position="393"/>
    </location>
</feature>
<dbReference type="InterPro" id="IPR013656">
    <property type="entry name" value="PAS_4"/>
</dbReference>
<dbReference type="CDD" id="cd16922">
    <property type="entry name" value="HATPase_EvgS-ArcB-TorS-like"/>
    <property type="match status" value="1"/>
</dbReference>
<proteinExistence type="predicted"/>
<dbReference type="Proteomes" id="UP000295479">
    <property type="component" value="Unassembled WGS sequence"/>
</dbReference>
<dbReference type="InterPro" id="IPR013655">
    <property type="entry name" value="PAS_fold_3"/>
</dbReference>
<feature type="domain" description="Response regulatory" evidence="12">
    <location>
        <begin position="905"/>
        <end position="1020"/>
    </location>
</feature>
<dbReference type="Pfam" id="PF02518">
    <property type="entry name" value="HATPase_c"/>
    <property type="match status" value="1"/>
</dbReference>
<keyword evidence="6" id="KW-0418">Kinase</keyword>
<keyword evidence="4" id="KW-0808">Transferase</keyword>
<comment type="caution">
    <text evidence="15">The sequence shown here is derived from an EMBL/GenBank/DDBJ whole genome shotgun (WGS) entry which is preliminary data.</text>
</comment>
<keyword evidence="5" id="KW-0547">Nucleotide-binding</keyword>
<dbReference type="RefSeq" id="WP_132003737.1">
    <property type="nucleotide sequence ID" value="NZ_SMFK01000003.1"/>
</dbReference>
<dbReference type="SUPFAM" id="SSF55785">
    <property type="entry name" value="PYP-like sensor domain (PAS domain)"/>
    <property type="match status" value="5"/>
</dbReference>
<dbReference type="CDD" id="cd17546">
    <property type="entry name" value="REC_hyHK_CKI1_RcsC-like"/>
    <property type="match status" value="1"/>
</dbReference>
<dbReference type="Gene3D" id="3.40.50.2300">
    <property type="match status" value="1"/>
</dbReference>
<dbReference type="CDD" id="cd00082">
    <property type="entry name" value="HisKA"/>
    <property type="match status" value="1"/>
</dbReference>
<dbReference type="PROSITE" id="PS50110">
    <property type="entry name" value="RESPONSE_REGULATORY"/>
    <property type="match status" value="1"/>
</dbReference>
<dbReference type="InterPro" id="IPR000014">
    <property type="entry name" value="PAS"/>
</dbReference>
<feature type="domain" description="PAS" evidence="13">
    <location>
        <begin position="268"/>
        <end position="316"/>
    </location>
</feature>
<dbReference type="Pfam" id="PF08448">
    <property type="entry name" value="PAS_4"/>
    <property type="match status" value="1"/>
</dbReference>
<dbReference type="PROSITE" id="PS50112">
    <property type="entry name" value="PAS"/>
    <property type="match status" value="4"/>
</dbReference>
<dbReference type="InterPro" id="IPR001789">
    <property type="entry name" value="Sig_transdc_resp-reg_receiver"/>
</dbReference>
<dbReference type="Gene3D" id="1.10.287.130">
    <property type="match status" value="1"/>
</dbReference>
<dbReference type="PROSITE" id="PS50109">
    <property type="entry name" value="HIS_KIN"/>
    <property type="match status" value="1"/>
</dbReference>
<dbReference type="SUPFAM" id="SSF55874">
    <property type="entry name" value="ATPase domain of HSP90 chaperone/DNA topoisomerase II/histidine kinase"/>
    <property type="match status" value="1"/>
</dbReference>
<dbReference type="SUPFAM" id="SSF47384">
    <property type="entry name" value="Homodimeric domain of signal transducing histidine kinase"/>
    <property type="match status" value="1"/>
</dbReference>
<feature type="domain" description="PAC" evidence="14">
    <location>
        <begin position="590"/>
        <end position="642"/>
    </location>
</feature>
<dbReference type="SMART" id="SM00448">
    <property type="entry name" value="REC"/>
    <property type="match status" value="1"/>
</dbReference>
<dbReference type="SMART" id="SM00388">
    <property type="entry name" value="HisKA"/>
    <property type="match status" value="1"/>
</dbReference>
<dbReference type="InterPro" id="IPR003661">
    <property type="entry name" value="HisK_dim/P_dom"/>
</dbReference>
<dbReference type="SMART" id="SM00387">
    <property type="entry name" value="HATPase_c"/>
    <property type="match status" value="1"/>
</dbReference>
<dbReference type="Gene3D" id="3.30.565.10">
    <property type="entry name" value="Histidine kinase-like ATPase, C-terminal domain"/>
    <property type="match status" value="1"/>
</dbReference>
<evidence type="ECO:0000256" key="8">
    <source>
        <dbReference type="ARBA" id="ARBA00023012"/>
    </source>
</evidence>
<dbReference type="CDD" id="cd00130">
    <property type="entry name" value="PAS"/>
    <property type="match status" value="5"/>
</dbReference>
<dbReference type="PROSITE" id="PS50113">
    <property type="entry name" value="PAC"/>
    <property type="match status" value="4"/>
</dbReference>
<dbReference type="PANTHER" id="PTHR43047">
    <property type="entry name" value="TWO-COMPONENT HISTIDINE PROTEIN KINASE"/>
    <property type="match status" value="1"/>
</dbReference>
<evidence type="ECO:0000259" key="13">
    <source>
        <dbReference type="PROSITE" id="PS50112"/>
    </source>
</evidence>
<evidence type="ECO:0000313" key="15">
    <source>
        <dbReference type="EMBL" id="TDD97961.1"/>
    </source>
</evidence>
<reference evidence="15 16" key="1">
    <citation type="submission" date="2019-03" db="EMBL/GenBank/DDBJ databases">
        <title>Flavobacterium AR-3-4 sp. nov. isolated from arctic soil.</title>
        <authorList>
            <person name="Chaudhary D.K."/>
        </authorList>
    </citation>
    <scope>NUCLEOTIDE SEQUENCE [LARGE SCALE GENOMIC DNA]</scope>
    <source>
        <strain evidence="15 16">AR-3-4</strain>
    </source>
</reference>
<dbReference type="PANTHER" id="PTHR43047:SF64">
    <property type="entry name" value="HISTIDINE KINASE CONTAINING CHEY-HOMOLOGOUS RECEIVER DOMAIN AND PAS DOMAIN-RELATED"/>
    <property type="match status" value="1"/>
</dbReference>
<evidence type="ECO:0000256" key="3">
    <source>
        <dbReference type="ARBA" id="ARBA00022553"/>
    </source>
</evidence>
<dbReference type="Pfam" id="PF00512">
    <property type="entry name" value="HisKA"/>
    <property type="match status" value="1"/>
</dbReference>
<feature type="domain" description="PAS" evidence="13">
    <location>
        <begin position="33"/>
        <end position="101"/>
    </location>
</feature>
<organism evidence="15 16">
    <name type="scientific">Flavobacterium cellulosilyticum</name>
    <dbReference type="NCBI Taxonomy" id="2541731"/>
    <lineage>
        <taxon>Bacteria</taxon>
        <taxon>Pseudomonadati</taxon>
        <taxon>Bacteroidota</taxon>
        <taxon>Flavobacteriia</taxon>
        <taxon>Flavobacteriales</taxon>
        <taxon>Flavobacteriaceae</taxon>
        <taxon>Flavobacterium</taxon>
    </lineage>
</organism>
<dbReference type="Pfam" id="PF13426">
    <property type="entry name" value="PAS_9"/>
    <property type="match status" value="3"/>
</dbReference>
<name>A0A4R5CD62_9FLAO</name>
<dbReference type="OrthoDB" id="9811889at2"/>
<gene>
    <name evidence="15" type="ORF">E0F76_07645</name>
</gene>
<dbReference type="InterPro" id="IPR005467">
    <property type="entry name" value="His_kinase_dom"/>
</dbReference>